<protein>
    <recommendedName>
        <fullName evidence="3">Matrix protein</fullName>
    </recommendedName>
</protein>
<evidence type="ECO:0000256" key="5">
    <source>
        <dbReference type="ARBA" id="ARBA00022870"/>
    </source>
</evidence>
<keyword evidence="5" id="KW-1043">Host membrane</keyword>
<reference evidence="8 9" key="1">
    <citation type="journal article" date="2022" name="Infect. Genet. Evol.">
        <title>Identification of two novel ephemeroviruses in pigs infected by classical swine fever virus.</title>
        <authorList>
            <person name="Wu Q."/>
            <person name="Yang Z."/>
            <person name="Lu Z."/>
            <person name="Mi S."/>
            <person name="Feng Y."/>
            <person name="He B."/>
            <person name="Zhu G."/>
            <person name="Gong W."/>
            <person name="Tu C."/>
        </authorList>
    </citation>
    <scope>NUCLEOTIDE SEQUENCE [LARGE SCALE GENOMIC DNA]</scope>
    <source>
        <strain evidence="8">HeN10</strain>
    </source>
</reference>
<keyword evidence="7" id="KW-0468">Viral matrix protein</keyword>
<accession>A0AAX3A6X0</accession>
<evidence type="ECO:0000256" key="6">
    <source>
        <dbReference type="ARBA" id="ARBA00023136"/>
    </source>
</evidence>
<dbReference type="KEGG" id="vg:80544357"/>
<dbReference type="GO" id="GO:0033645">
    <property type="term" value="C:host cell endomembrane system"/>
    <property type="evidence" value="ECO:0007669"/>
    <property type="project" value="UniProtKB-SubCell"/>
</dbReference>
<evidence type="ECO:0000256" key="1">
    <source>
        <dbReference type="ARBA" id="ARBA00004328"/>
    </source>
</evidence>
<sequence length="220" mass="24669">MMALWKKKKSSVASIGSSVNGSNLWIEKSDTYDGAFGSAPDPEYDEEVGSISISQNYMIHASLEIHTQVPVDNLSQMIKILDNLVDEYDGSFLGKPIIVIIYMILGTHLMQQRSHSPRSNLYKNAFVESISFSHDVNLILPTKGISYDKYIHCFHKGEPATISYHITINKTKRNGKNFMEAYYLKLPNGLVPPNPKNILKCYGIEIKDINGSPALFLLPD</sequence>
<evidence type="ECO:0000313" key="8">
    <source>
        <dbReference type="EMBL" id="UNP42109.1"/>
    </source>
</evidence>
<name>A0AAX3A6X0_9RHAB</name>
<dbReference type="RefSeq" id="YP_010805457.1">
    <property type="nucleotide sequence ID" value="NC_077153.1"/>
</dbReference>
<evidence type="ECO:0000256" key="7">
    <source>
        <dbReference type="ARBA" id="ARBA00023311"/>
    </source>
</evidence>
<dbReference type="InterPro" id="IPR009397">
    <property type="entry name" value="Vesiculo_matrix"/>
</dbReference>
<dbReference type="Pfam" id="PF06326">
    <property type="entry name" value="Vesiculo_matrix"/>
    <property type="match status" value="1"/>
</dbReference>
<evidence type="ECO:0000256" key="3">
    <source>
        <dbReference type="ARBA" id="ARBA00017678"/>
    </source>
</evidence>
<dbReference type="GeneID" id="80544357"/>
<keyword evidence="9" id="KW-1185">Reference proteome</keyword>
<evidence type="ECO:0000256" key="4">
    <source>
        <dbReference type="ARBA" id="ARBA00022844"/>
    </source>
</evidence>
<evidence type="ECO:0000313" key="9">
    <source>
        <dbReference type="Proteomes" id="UP001157328"/>
    </source>
</evidence>
<dbReference type="GO" id="GO:0019031">
    <property type="term" value="C:viral envelope"/>
    <property type="evidence" value="ECO:0007669"/>
    <property type="project" value="InterPro"/>
</dbReference>
<dbReference type="Proteomes" id="UP001157328">
    <property type="component" value="Segment"/>
</dbReference>
<evidence type="ECO:0000256" key="2">
    <source>
        <dbReference type="ARBA" id="ARBA00004531"/>
    </source>
</evidence>
<keyword evidence="4" id="KW-0946">Virion</keyword>
<comment type="subcellular location">
    <subcellularLocation>
        <location evidence="2">Host endomembrane system</location>
        <topology evidence="2">Peripheral membrane protein</topology>
    </subcellularLocation>
    <subcellularLocation>
        <location evidence="1">Virion</location>
    </subcellularLocation>
</comment>
<dbReference type="GO" id="GO:0039660">
    <property type="term" value="F:structural constituent of virion"/>
    <property type="evidence" value="ECO:0007669"/>
    <property type="project" value="UniProtKB-KW"/>
</dbReference>
<keyword evidence="6" id="KW-0472">Membrane</keyword>
<proteinExistence type="predicted"/>
<dbReference type="EMBL" id="OK086697">
    <property type="protein sequence ID" value="UNP42109.1"/>
    <property type="molecule type" value="Viral_cRNA"/>
</dbReference>
<organism evidence="8 9">
    <name type="scientific">Porcine ephemerovirus 1</name>
    <dbReference type="NCBI Taxonomy" id="2928256"/>
    <lineage>
        <taxon>Viruses</taxon>
        <taxon>Riboviria</taxon>
        <taxon>Orthornavirae</taxon>
        <taxon>Negarnaviricota</taxon>
        <taxon>Haploviricotina</taxon>
        <taxon>Monjiviricetes</taxon>
        <taxon>Mononegavirales</taxon>
        <taxon>Rhabdoviridae</taxon>
        <taxon>Alpharhabdovirinae</taxon>
        <taxon>Ephemerovirus</taxon>
        <taxon>Ephemerovirus henan</taxon>
    </lineage>
</organism>